<reference evidence="1 2" key="1">
    <citation type="submission" date="2020-09" db="EMBL/GenBank/DDBJ databases">
        <title>De no assembly of potato wild relative species, Solanum commersonii.</title>
        <authorList>
            <person name="Cho K."/>
        </authorList>
    </citation>
    <scope>NUCLEOTIDE SEQUENCE [LARGE SCALE GENOMIC DNA]</scope>
    <source>
        <strain evidence="1">LZ3.2</strain>
        <tissue evidence="1">Leaf</tissue>
    </source>
</reference>
<keyword evidence="2" id="KW-1185">Reference proteome</keyword>
<dbReference type="GO" id="GO:0003723">
    <property type="term" value="F:RNA binding"/>
    <property type="evidence" value="ECO:0007669"/>
    <property type="project" value="InterPro"/>
</dbReference>
<name>A0A9J5WNG0_SOLCO</name>
<dbReference type="PANTHER" id="PTHR47926">
    <property type="entry name" value="PENTATRICOPEPTIDE REPEAT-CONTAINING PROTEIN"/>
    <property type="match status" value="1"/>
</dbReference>
<dbReference type="GO" id="GO:0009451">
    <property type="term" value="P:RNA modification"/>
    <property type="evidence" value="ECO:0007669"/>
    <property type="project" value="InterPro"/>
</dbReference>
<dbReference type="AlphaFoldDB" id="A0A9J5WNG0"/>
<dbReference type="Pfam" id="PF20431">
    <property type="entry name" value="E_motif"/>
    <property type="match status" value="1"/>
</dbReference>
<proteinExistence type="predicted"/>
<comment type="caution">
    <text evidence="1">The sequence shown here is derived from an EMBL/GenBank/DDBJ whole genome shotgun (WGS) entry which is preliminary data.</text>
</comment>
<evidence type="ECO:0000313" key="2">
    <source>
        <dbReference type="Proteomes" id="UP000824120"/>
    </source>
</evidence>
<dbReference type="InterPro" id="IPR046960">
    <property type="entry name" value="PPR_At4g14850-like_plant"/>
</dbReference>
<sequence length="212" mass="24380">MIREAQEMFKLNVKPNDVTLASILPSWNQLGSISIGKQLHCFAIHNLFENNAYVESSIMSLGYGFHGMDRKALSLLYLLWQNGLEPDGELDGWMKIIILLNSWLLRLLELERSDGISGYHILLSNIYAEEGNWQYVDYVKRGMCKMGLSKEVGHSLIDTSGYPHYFVSNKDKKHPQCCMIYDMLGYLTINMKVAGYKAKLELIKEWIYGLEE</sequence>
<dbReference type="PANTHER" id="PTHR47926:SF347">
    <property type="entry name" value="PENTATRICOPEPTIDE REPEAT-CONTAINING PROTEIN"/>
    <property type="match status" value="1"/>
</dbReference>
<dbReference type="OrthoDB" id="9990610at2759"/>
<dbReference type="Proteomes" id="UP000824120">
    <property type="component" value="Chromosome 11"/>
</dbReference>
<evidence type="ECO:0000313" key="1">
    <source>
        <dbReference type="EMBL" id="KAG5576560.1"/>
    </source>
</evidence>
<dbReference type="InterPro" id="IPR046848">
    <property type="entry name" value="E_motif"/>
</dbReference>
<protein>
    <recommendedName>
        <fullName evidence="3">Pentatricopeptide repeat-containing protein</fullName>
    </recommendedName>
</protein>
<evidence type="ECO:0008006" key="3">
    <source>
        <dbReference type="Google" id="ProtNLM"/>
    </source>
</evidence>
<organism evidence="1 2">
    <name type="scientific">Solanum commersonii</name>
    <name type="common">Commerson's wild potato</name>
    <name type="synonym">Commerson's nightshade</name>
    <dbReference type="NCBI Taxonomy" id="4109"/>
    <lineage>
        <taxon>Eukaryota</taxon>
        <taxon>Viridiplantae</taxon>
        <taxon>Streptophyta</taxon>
        <taxon>Embryophyta</taxon>
        <taxon>Tracheophyta</taxon>
        <taxon>Spermatophyta</taxon>
        <taxon>Magnoliopsida</taxon>
        <taxon>eudicotyledons</taxon>
        <taxon>Gunneridae</taxon>
        <taxon>Pentapetalae</taxon>
        <taxon>asterids</taxon>
        <taxon>lamiids</taxon>
        <taxon>Solanales</taxon>
        <taxon>Solanaceae</taxon>
        <taxon>Solanoideae</taxon>
        <taxon>Solaneae</taxon>
        <taxon>Solanum</taxon>
    </lineage>
</organism>
<accession>A0A9J5WNG0</accession>
<gene>
    <name evidence="1" type="ORF">H5410_056694</name>
</gene>
<dbReference type="EMBL" id="JACXVP010000011">
    <property type="protein sequence ID" value="KAG5576560.1"/>
    <property type="molecule type" value="Genomic_DNA"/>
</dbReference>